<dbReference type="CDD" id="cd12797">
    <property type="entry name" value="M23_peptidase"/>
    <property type="match status" value="1"/>
</dbReference>
<gene>
    <name evidence="2" type="ORF">LHA26_07425</name>
</gene>
<accession>A0ABY4XBJ3</accession>
<dbReference type="Gene3D" id="3.10.450.350">
    <property type="match status" value="1"/>
</dbReference>
<evidence type="ECO:0000313" key="2">
    <source>
        <dbReference type="EMBL" id="USI74273.1"/>
    </source>
</evidence>
<name>A0ABY4XBJ3_9SPHN</name>
<feature type="domain" description="M23ase beta-sheet core" evidence="1">
    <location>
        <begin position="309"/>
        <end position="404"/>
    </location>
</feature>
<dbReference type="PANTHER" id="PTHR21666:SF270">
    <property type="entry name" value="MUREIN HYDROLASE ACTIVATOR ENVC"/>
    <property type="match status" value="1"/>
</dbReference>
<dbReference type="SUPFAM" id="SSF51261">
    <property type="entry name" value="Duplicated hybrid motif"/>
    <property type="match status" value="1"/>
</dbReference>
<dbReference type="InterPro" id="IPR011055">
    <property type="entry name" value="Dup_hybrid_motif"/>
</dbReference>
<reference evidence="2" key="1">
    <citation type="journal article" date="2022" name="Toxins">
        <title>Genomic Analysis of Sphingopyxis sp. USTB-05 for Biodegrading Cyanobacterial Hepatotoxins.</title>
        <authorList>
            <person name="Liu C."/>
            <person name="Xu Q."/>
            <person name="Zhao Z."/>
            <person name="Zhang H."/>
            <person name="Liu X."/>
            <person name="Yin C."/>
            <person name="Liu Y."/>
            <person name="Yan H."/>
        </authorList>
    </citation>
    <scope>NUCLEOTIDE SEQUENCE</scope>
    <source>
        <strain evidence="2">NBD5</strain>
    </source>
</reference>
<sequence length="443" mass="45786">MAGRVRRRPPVAGRRAGGSQGLCVDLGAEIGSPVWWRGLATLAAMIGTLLHVAPGPEALVPPRPAPAAPRSAPPRIAPAPAPAARLRLIVSAETALPALLMAAGVAPVEAARAAALLAPAQAGLARPAPLTLSLGAARPGGGRALALAELRPSLALRLRVRPQAGSLVLESRRLALQSGALRLSLPIGRSLYHAARDAGVPLPALADYLRAIAQHVAIEALRPEDRCEMVLAYVRAADGVGAPGRLLAAGLEHDGERLRLARWTDADGTENWFDAQGRGPARAGLAWPVAGQLSSGFGMRLHPILGYSRMHQGVDLAAPAGTPVVAAEDGQVGFAGWHGGHGNYVQIRHDPALVSGYGHLSRILVRPGERVRQGMLIGYVGSTGLSTGPHLHFELFRDGVAIDPRTAPLTRTVRLGAAALPAFRAAFARLATLPVSAPGGANG</sequence>
<dbReference type="InterPro" id="IPR050570">
    <property type="entry name" value="Cell_wall_metabolism_enzyme"/>
</dbReference>
<dbReference type="InterPro" id="IPR016047">
    <property type="entry name" value="M23ase_b-sheet_dom"/>
</dbReference>
<evidence type="ECO:0000259" key="1">
    <source>
        <dbReference type="Pfam" id="PF01551"/>
    </source>
</evidence>
<protein>
    <submittedName>
        <fullName evidence="2">M23 family metallopeptidase</fullName>
    </submittedName>
</protein>
<dbReference type="Proteomes" id="UP001056937">
    <property type="component" value="Chromosome 1"/>
</dbReference>
<keyword evidence="3" id="KW-1185">Reference proteome</keyword>
<evidence type="ECO:0000313" key="3">
    <source>
        <dbReference type="Proteomes" id="UP001056937"/>
    </source>
</evidence>
<organism evidence="2 3">
    <name type="scientific">Sphingomonas morindae</name>
    <dbReference type="NCBI Taxonomy" id="1541170"/>
    <lineage>
        <taxon>Bacteria</taxon>
        <taxon>Pseudomonadati</taxon>
        <taxon>Pseudomonadota</taxon>
        <taxon>Alphaproteobacteria</taxon>
        <taxon>Sphingomonadales</taxon>
        <taxon>Sphingomonadaceae</taxon>
        <taxon>Sphingomonas</taxon>
    </lineage>
</organism>
<dbReference type="Gene3D" id="2.70.70.10">
    <property type="entry name" value="Glucose Permease (Domain IIA)"/>
    <property type="match status" value="1"/>
</dbReference>
<dbReference type="PANTHER" id="PTHR21666">
    <property type="entry name" value="PEPTIDASE-RELATED"/>
    <property type="match status" value="1"/>
</dbReference>
<dbReference type="EMBL" id="CP084930">
    <property type="protein sequence ID" value="USI74273.1"/>
    <property type="molecule type" value="Genomic_DNA"/>
</dbReference>
<proteinExistence type="predicted"/>
<dbReference type="RefSeq" id="WP_252168076.1">
    <property type="nucleotide sequence ID" value="NZ_CP084930.1"/>
</dbReference>
<dbReference type="Pfam" id="PF01551">
    <property type="entry name" value="Peptidase_M23"/>
    <property type="match status" value="1"/>
</dbReference>